<feature type="compositionally biased region" description="Basic and acidic residues" evidence="1">
    <location>
        <begin position="335"/>
        <end position="344"/>
    </location>
</feature>
<reference evidence="2 3" key="1">
    <citation type="submission" date="2019-09" db="EMBL/GenBank/DDBJ databases">
        <authorList>
            <person name="Chen X.-Y."/>
        </authorList>
    </citation>
    <scope>NUCLEOTIDE SEQUENCE [LARGE SCALE GENOMIC DNA]</scope>
    <source>
        <strain evidence="2 3">NY5</strain>
    </source>
</reference>
<dbReference type="AlphaFoldDB" id="A0A5B0X3Y9"/>
<dbReference type="Proteomes" id="UP000323708">
    <property type="component" value="Unassembled WGS sequence"/>
</dbReference>
<evidence type="ECO:0000313" key="2">
    <source>
        <dbReference type="EMBL" id="KAA1193435.1"/>
    </source>
</evidence>
<dbReference type="EMBL" id="VTUX01000002">
    <property type="protein sequence ID" value="KAA1193435.1"/>
    <property type="molecule type" value="Genomic_DNA"/>
</dbReference>
<dbReference type="SUPFAM" id="SSF51182">
    <property type="entry name" value="RmlC-like cupins"/>
    <property type="match status" value="2"/>
</dbReference>
<gene>
    <name evidence="2" type="ORF">F0M18_06260</name>
</gene>
<feature type="region of interest" description="Disordered" evidence="1">
    <location>
        <begin position="309"/>
        <end position="344"/>
    </location>
</feature>
<proteinExistence type="predicted"/>
<dbReference type="InterPro" id="IPR011051">
    <property type="entry name" value="RmlC_Cupin_sf"/>
</dbReference>
<protein>
    <submittedName>
        <fullName evidence="2">DUF4437 domain-containing protein</fullName>
    </submittedName>
</protein>
<dbReference type="RefSeq" id="WP_149610542.1">
    <property type="nucleotide sequence ID" value="NZ_VTUX01000002.1"/>
</dbReference>
<dbReference type="Pfam" id="PF14499">
    <property type="entry name" value="DUF4437"/>
    <property type="match status" value="1"/>
</dbReference>
<accession>A0A5B0X3Y9</accession>
<feature type="compositionally biased region" description="Basic and acidic residues" evidence="1">
    <location>
        <begin position="309"/>
        <end position="328"/>
    </location>
</feature>
<sequence>MARPHIEPFCDRDEAFKKLMLPNLAGGMRYKMLSLDGDSGACSMTCQFDAGYRRTPGFSWSEWEMIIIEGEMKVGDKVWRKGQYCYVPAGYAMPEMTSEQGCLALVMYNTGAPSHEESTEHHPLGQVDLYHDVDSFMDLAWAPGNVTKPSVAAGCMIKLLNYNPISHAMTFLYCMTPNFYQDNISYHDCAEEGYHLWGTSWMMQFGDVPTGGYFWRPAYINHGAFASEYGCIALGRTDSKLFNHFHYNPWSTPVANANRSEARIYQRDPLLYKWAFSKDHNHPHGPEDFEQTMVRRGDEEGHDIARYKSDGKTHDHWHGHHHHDEHSEHHHHHHGDGNDHHHHH</sequence>
<dbReference type="InterPro" id="IPR014710">
    <property type="entry name" value="RmlC-like_jellyroll"/>
</dbReference>
<dbReference type="Gene3D" id="2.60.120.10">
    <property type="entry name" value="Jelly Rolls"/>
    <property type="match status" value="1"/>
</dbReference>
<name>A0A5B0X3Y9_9GAMM</name>
<comment type="caution">
    <text evidence="2">The sequence shown here is derived from an EMBL/GenBank/DDBJ whole genome shotgun (WGS) entry which is preliminary data.</text>
</comment>
<organism evidence="2 3">
    <name type="scientific">Pseudohalioglobus sediminis</name>
    <dbReference type="NCBI Taxonomy" id="2606449"/>
    <lineage>
        <taxon>Bacteria</taxon>
        <taxon>Pseudomonadati</taxon>
        <taxon>Pseudomonadota</taxon>
        <taxon>Gammaproteobacteria</taxon>
        <taxon>Cellvibrionales</taxon>
        <taxon>Halieaceae</taxon>
        <taxon>Pseudohalioglobus</taxon>
    </lineage>
</organism>
<keyword evidence="3" id="KW-1185">Reference proteome</keyword>
<evidence type="ECO:0000313" key="3">
    <source>
        <dbReference type="Proteomes" id="UP000323708"/>
    </source>
</evidence>
<dbReference type="InterPro" id="IPR028013">
    <property type="entry name" value="DUF4437"/>
</dbReference>
<evidence type="ECO:0000256" key="1">
    <source>
        <dbReference type="SAM" id="MobiDB-lite"/>
    </source>
</evidence>